<dbReference type="Gene3D" id="1.10.357.140">
    <property type="entry name" value="UbiA prenyltransferase"/>
    <property type="match status" value="1"/>
</dbReference>
<dbReference type="InterPro" id="IPR000537">
    <property type="entry name" value="UbiA_prenyltransferase"/>
</dbReference>
<feature type="transmembrane region" description="Helical" evidence="6">
    <location>
        <begin position="118"/>
        <end position="138"/>
    </location>
</feature>
<dbReference type="InterPro" id="IPR039653">
    <property type="entry name" value="Prenyltransferase"/>
</dbReference>
<keyword evidence="4 6" id="KW-1133">Transmembrane helix</keyword>
<protein>
    <submittedName>
        <fullName evidence="7">Decaprenyl-phosphate phosphoribosyltransferase</fullName>
        <ecNumber evidence="7">2.4.2.45</ecNumber>
    </submittedName>
</protein>
<dbReference type="GO" id="GO:0009247">
    <property type="term" value="P:glycolipid biosynthetic process"/>
    <property type="evidence" value="ECO:0007669"/>
    <property type="project" value="TreeGrafter"/>
</dbReference>
<dbReference type="GO" id="GO:0016757">
    <property type="term" value="F:glycosyltransferase activity"/>
    <property type="evidence" value="ECO:0007669"/>
    <property type="project" value="UniProtKB-KW"/>
</dbReference>
<feature type="transmembrane region" description="Helical" evidence="6">
    <location>
        <begin position="144"/>
        <end position="164"/>
    </location>
</feature>
<feature type="transmembrane region" description="Helical" evidence="6">
    <location>
        <begin position="218"/>
        <end position="235"/>
    </location>
</feature>
<reference evidence="8" key="2">
    <citation type="submission" date="2016-04" db="EMBL/GenBank/DDBJ databases">
        <title>First Complete Genome Sequence of a Subdivision 6 Acidobacterium.</title>
        <authorList>
            <person name="Huang S."/>
            <person name="Vieira S."/>
            <person name="Bunk B."/>
            <person name="Riedel T."/>
            <person name="Sproeer C."/>
            <person name="Overmann J."/>
        </authorList>
    </citation>
    <scope>NUCLEOTIDE SEQUENCE [LARGE SCALE GENOMIC DNA]</scope>
    <source>
        <strain evidence="8">DSM 100886 HEG_-6_39</strain>
    </source>
</reference>
<keyword evidence="7" id="KW-0808">Transferase</keyword>
<name>A0A143PPK6_LUTPR</name>
<dbReference type="EMBL" id="CP015136">
    <property type="protein sequence ID" value="AMY10058.1"/>
    <property type="molecule type" value="Genomic_DNA"/>
</dbReference>
<evidence type="ECO:0000256" key="3">
    <source>
        <dbReference type="ARBA" id="ARBA00022692"/>
    </source>
</evidence>
<keyword evidence="5 6" id="KW-0472">Membrane</keyword>
<dbReference type="AlphaFoldDB" id="A0A143PPK6"/>
<feature type="transmembrane region" description="Helical" evidence="6">
    <location>
        <begin position="93"/>
        <end position="111"/>
    </location>
</feature>
<evidence type="ECO:0000313" key="7">
    <source>
        <dbReference type="EMBL" id="AMY10058.1"/>
    </source>
</evidence>
<dbReference type="STRING" id="1855912.LuPra_03286"/>
<comment type="subcellular location">
    <subcellularLocation>
        <location evidence="1">Membrane</location>
        <topology evidence="1">Multi-pass membrane protein</topology>
    </subcellularLocation>
</comment>
<gene>
    <name evidence="7" type="ORF">LuPra_03286</name>
</gene>
<evidence type="ECO:0000256" key="5">
    <source>
        <dbReference type="ARBA" id="ARBA00023136"/>
    </source>
</evidence>
<accession>A0A143PPK6</accession>
<dbReference type="CDD" id="cd13963">
    <property type="entry name" value="PT_UbiA_2"/>
    <property type="match status" value="1"/>
</dbReference>
<keyword evidence="7" id="KW-0328">Glycosyltransferase</keyword>
<dbReference type="PANTHER" id="PTHR11048:SF5">
    <property type="entry name" value="DECAPRENYL-PHOSPHATE PHOSPHORIBOSYLTRANSFERASE"/>
    <property type="match status" value="1"/>
</dbReference>
<feature type="transmembrane region" description="Helical" evidence="6">
    <location>
        <begin position="67"/>
        <end position="87"/>
    </location>
</feature>
<dbReference type="Pfam" id="PF01040">
    <property type="entry name" value="UbiA"/>
    <property type="match status" value="1"/>
</dbReference>
<feature type="transmembrane region" description="Helical" evidence="6">
    <location>
        <begin position="185"/>
        <end position="206"/>
    </location>
</feature>
<dbReference type="GO" id="GO:0016765">
    <property type="term" value="F:transferase activity, transferring alkyl or aryl (other than methyl) groups"/>
    <property type="evidence" value="ECO:0007669"/>
    <property type="project" value="InterPro"/>
</dbReference>
<dbReference type="KEGG" id="abac:LuPra_03286"/>
<feature type="transmembrane region" description="Helical" evidence="6">
    <location>
        <begin position="25"/>
        <end position="46"/>
    </location>
</feature>
<evidence type="ECO:0000313" key="8">
    <source>
        <dbReference type="Proteomes" id="UP000076079"/>
    </source>
</evidence>
<evidence type="ECO:0000256" key="1">
    <source>
        <dbReference type="ARBA" id="ARBA00004141"/>
    </source>
</evidence>
<sequence length="274" mass="29611">MKNAFVLLPLVFTDAAITPAHVLRVVVVLAAFCCAASAIYCANDVMDRDADRAHPRKQHRPVASGQISAPMALAFAVILGVAAMWLALWASTWAAVLLAAYLANNLAYNLVLRHKTIADVMSIAVGFLLRILAGAAAIPVRPTSWLLLCGFFLALLLGFTKRRVEIAHAADQRYRGVLSNYSAQKLDVAISVTAAVTLVTYALYTVDASTVALHRTEYLPATLPLVSYGIFRIIFKAQEGSGDGPVDFVFRDPVVLMIGAAWVVMSFLILSYSQ</sequence>
<feature type="transmembrane region" description="Helical" evidence="6">
    <location>
        <begin position="255"/>
        <end position="273"/>
    </location>
</feature>
<evidence type="ECO:0000256" key="4">
    <source>
        <dbReference type="ARBA" id="ARBA00022989"/>
    </source>
</evidence>
<proteinExistence type="predicted"/>
<keyword evidence="8" id="KW-1185">Reference proteome</keyword>
<dbReference type="OrthoDB" id="9803632at2"/>
<evidence type="ECO:0000256" key="6">
    <source>
        <dbReference type="SAM" id="Phobius"/>
    </source>
</evidence>
<organism evidence="7 8">
    <name type="scientific">Luteitalea pratensis</name>
    <dbReference type="NCBI Taxonomy" id="1855912"/>
    <lineage>
        <taxon>Bacteria</taxon>
        <taxon>Pseudomonadati</taxon>
        <taxon>Acidobacteriota</taxon>
        <taxon>Vicinamibacteria</taxon>
        <taxon>Vicinamibacterales</taxon>
        <taxon>Vicinamibacteraceae</taxon>
        <taxon>Luteitalea</taxon>
    </lineage>
</organism>
<evidence type="ECO:0000256" key="2">
    <source>
        <dbReference type="ARBA" id="ARBA00022475"/>
    </source>
</evidence>
<dbReference type="PANTHER" id="PTHR11048">
    <property type="entry name" value="PRENYLTRANSFERASES"/>
    <property type="match status" value="1"/>
</dbReference>
<dbReference type="Proteomes" id="UP000076079">
    <property type="component" value="Chromosome"/>
</dbReference>
<reference evidence="7 8" key="1">
    <citation type="journal article" date="2016" name="Genome Announc.">
        <title>First Complete Genome Sequence of a Subdivision 6 Acidobacterium Strain.</title>
        <authorList>
            <person name="Huang S."/>
            <person name="Vieira S."/>
            <person name="Bunk B."/>
            <person name="Riedel T."/>
            <person name="Sproer C."/>
            <person name="Overmann J."/>
        </authorList>
    </citation>
    <scope>NUCLEOTIDE SEQUENCE [LARGE SCALE GENOMIC DNA]</scope>
    <source>
        <strain evidence="8">DSM 100886 HEG_-6_39</strain>
    </source>
</reference>
<keyword evidence="2" id="KW-1003">Cell membrane</keyword>
<dbReference type="InterPro" id="IPR044878">
    <property type="entry name" value="UbiA_sf"/>
</dbReference>
<dbReference type="GO" id="GO:0005886">
    <property type="term" value="C:plasma membrane"/>
    <property type="evidence" value="ECO:0007669"/>
    <property type="project" value="TreeGrafter"/>
</dbReference>
<dbReference type="EC" id="2.4.2.45" evidence="7"/>
<keyword evidence="3 6" id="KW-0812">Transmembrane</keyword>